<gene>
    <name evidence="2" type="ORF">TNIN_121851</name>
</gene>
<dbReference type="EMBL" id="BMAV01001134">
    <property type="protein sequence ID" value="GFY38967.1"/>
    <property type="molecule type" value="Genomic_DNA"/>
</dbReference>
<reference evidence="2" key="1">
    <citation type="submission" date="2020-08" db="EMBL/GenBank/DDBJ databases">
        <title>Multicomponent nature underlies the extraordinary mechanical properties of spider dragline silk.</title>
        <authorList>
            <person name="Kono N."/>
            <person name="Nakamura H."/>
            <person name="Mori M."/>
            <person name="Yoshida Y."/>
            <person name="Ohtoshi R."/>
            <person name="Malay A.D."/>
            <person name="Moran D.A.P."/>
            <person name="Tomita M."/>
            <person name="Numata K."/>
            <person name="Arakawa K."/>
        </authorList>
    </citation>
    <scope>NUCLEOTIDE SEQUENCE</scope>
</reference>
<dbReference type="Proteomes" id="UP000886998">
    <property type="component" value="Unassembled WGS sequence"/>
</dbReference>
<feature type="compositionally biased region" description="Basic and acidic residues" evidence="1">
    <location>
        <begin position="70"/>
        <end position="80"/>
    </location>
</feature>
<organism evidence="2 3">
    <name type="scientific">Trichonephila inaurata madagascariensis</name>
    <dbReference type="NCBI Taxonomy" id="2747483"/>
    <lineage>
        <taxon>Eukaryota</taxon>
        <taxon>Metazoa</taxon>
        <taxon>Ecdysozoa</taxon>
        <taxon>Arthropoda</taxon>
        <taxon>Chelicerata</taxon>
        <taxon>Arachnida</taxon>
        <taxon>Araneae</taxon>
        <taxon>Araneomorphae</taxon>
        <taxon>Entelegynae</taxon>
        <taxon>Araneoidea</taxon>
        <taxon>Nephilidae</taxon>
        <taxon>Trichonephila</taxon>
        <taxon>Trichonephila inaurata</taxon>
    </lineage>
</organism>
<name>A0A8X6WR01_9ARAC</name>
<proteinExistence type="predicted"/>
<dbReference type="AlphaFoldDB" id="A0A8X6WR01"/>
<feature type="compositionally biased region" description="Basic and acidic residues" evidence="1">
    <location>
        <begin position="88"/>
        <end position="99"/>
    </location>
</feature>
<comment type="caution">
    <text evidence="2">The sequence shown here is derived from an EMBL/GenBank/DDBJ whole genome shotgun (WGS) entry which is preliminary data.</text>
</comment>
<sequence length="99" mass="11209">MCELESFLRQIIRVGMTGPHLEWNLSFIGGEEVVRSEVMDPSSTFSAKANTEDPYEGEASEETGIKFVSERTRQTTKREANISQKVDGFAERHKNSGRR</sequence>
<feature type="region of interest" description="Disordered" evidence="1">
    <location>
        <begin position="70"/>
        <end position="99"/>
    </location>
</feature>
<accession>A0A8X6WR01</accession>
<evidence type="ECO:0000313" key="2">
    <source>
        <dbReference type="EMBL" id="GFY38967.1"/>
    </source>
</evidence>
<keyword evidence="3" id="KW-1185">Reference proteome</keyword>
<evidence type="ECO:0000313" key="3">
    <source>
        <dbReference type="Proteomes" id="UP000886998"/>
    </source>
</evidence>
<evidence type="ECO:0000256" key="1">
    <source>
        <dbReference type="SAM" id="MobiDB-lite"/>
    </source>
</evidence>
<protein>
    <submittedName>
        <fullName evidence="2">Uncharacterized protein</fullName>
    </submittedName>
</protein>